<dbReference type="EMBL" id="SOZI01000044">
    <property type="protein sequence ID" value="TNY21387.1"/>
    <property type="molecule type" value="Genomic_DNA"/>
</dbReference>
<feature type="region of interest" description="Disordered" evidence="1">
    <location>
        <begin position="145"/>
        <end position="165"/>
    </location>
</feature>
<gene>
    <name evidence="3" type="ORF">DMC30DRAFT_416061</name>
</gene>
<feature type="region of interest" description="Disordered" evidence="1">
    <location>
        <begin position="17"/>
        <end position="39"/>
    </location>
</feature>
<keyword evidence="2" id="KW-1133">Transmembrane helix</keyword>
<organism evidence="3 4">
    <name type="scientific">Rhodotorula diobovata</name>
    <dbReference type="NCBI Taxonomy" id="5288"/>
    <lineage>
        <taxon>Eukaryota</taxon>
        <taxon>Fungi</taxon>
        <taxon>Dikarya</taxon>
        <taxon>Basidiomycota</taxon>
        <taxon>Pucciniomycotina</taxon>
        <taxon>Microbotryomycetes</taxon>
        <taxon>Sporidiobolales</taxon>
        <taxon>Sporidiobolaceae</taxon>
        <taxon>Rhodotorula</taxon>
    </lineage>
</organism>
<keyword evidence="2" id="KW-0812">Transmembrane</keyword>
<keyword evidence="2" id="KW-0472">Membrane</keyword>
<evidence type="ECO:0000256" key="2">
    <source>
        <dbReference type="SAM" id="Phobius"/>
    </source>
</evidence>
<reference evidence="3 4" key="1">
    <citation type="submission" date="2019-03" db="EMBL/GenBank/DDBJ databases">
        <title>Rhodosporidium diobovatum UCD-FST 08-225 genome sequencing, assembly, and annotation.</title>
        <authorList>
            <person name="Fakankun I.U."/>
            <person name="Fristensky B."/>
            <person name="Levin D.B."/>
        </authorList>
    </citation>
    <scope>NUCLEOTIDE SEQUENCE [LARGE SCALE GENOMIC DNA]</scope>
    <source>
        <strain evidence="3 4">UCD-FST 08-225</strain>
    </source>
</reference>
<evidence type="ECO:0000313" key="4">
    <source>
        <dbReference type="Proteomes" id="UP000311382"/>
    </source>
</evidence>
<dbReference type="Proteomes" id="UP000311382">
    <property type="component" value="Unassembled WGS sequence"/>
</dbReference>
<dbReference type="OrthoDB" id="2014058at2759"/>
<sequence>MLARTALRRAAALRTYATSAASPDTAPPPVPATKAPLYDPDREPALAALGYPHLSHDSRQLRPAKGWWDNQERIHFGEPLPENDDIQSMWAPDVHKVKPSSALLQLVAMFGAVGLFAAGVYEMRALAPMLPRAYPHDGLVKELSGQTDDASFAARTEAQNAVDDE</sequence>
<dbReference type="GO" id="GO:0005739">
    <property type="term" value="C:mitochondrion"/>
    <property type="evidence" value="ECO:0007669"/>
    <property type="project" value="InterPro"/>
</dbReference>
<proteinExistence type="predicted"/>
<dbReference type="InterPro" id="IPR008699">
    <property type="entry name" value="NDUFB8"/>
</dbReference>
<accession>A0A5C5FWS6</accession>
<evidence type="ECO:0000256" key="1">
    <source>
        <dbReference type="SAM" id="MobiDB-lite"/>
    </source>
</evidence>
<comment type="caution">
    <text evidence="3">The sequence shown here is derived from an EMBL/GenBank/DDBJ whole genome shotgun (WGS) entry which is preliminary data.</text>
</comment>
<dbReference type="STRING" id="5288.A0A5C5FWS6"/>
<keyword evidence="4" id="KW-1185">Reference proteome</keyword>
<dbReference type="PANTHER" id="PTHR12840">
    <property type="entry name" value="NADH-UBIQUINONE OXIDOREDUCTASE ASHI SUBUNIT"/>
    <property type="match status" value="1"/>
</dbReference>
<feature type="transmembrane region" description="Helical" evidence="2">
    <location>
        <begin position="102"/>
        <end position="121"/>
    </location>
</feature>
<protein>
    <recommendedName>
        <fullName evidence="5">NADH:ubiquinone oxidoreductase 20.1kD subunit</fullName>
    </recommendedName>
</protein>
<evidence type="ECO:0000313" key="3">
    <source>
        <dbReference type="EMBL" id="TNY21387.1"/>
    </source>
</evidence>
<dbReference type="AlphaFoldDB" id="A0A5C5FWS6"/>
<dbReference type="PANTHER" id="PTHR12840:SF1">
    <property type="entry name" value="NADH DEHYDROGENASE [UBIQUINONE] 1 BETA SUBCOMPLEX SUBUNIT 8, MITOCHONDRIAL"/>
    <property type="match status" value="1"/>
</dbReference>
<name>A0A5C5FWS6_9BASI</name>
<evidence type="ECO:0008006" key="5">
    <source>
        <dbReference type="Google" id="ProtNLM"/>
    </source>
</evidence>